<evidence type="ECO:0000256" key="5">
    <source>
        <dbReference type="SAM" id="MobiDB-lite"/>
    </source>
</evidence>
<dbReference type="Gene3D" id="3.30.200.20">
    <property type="entry name" value="Phosphorylase Kinase, domain 1"/>
    <property type="match status" value="1"/>
</dbReference>
<keyword evidence="4" id="KW-0067">ATP-binding</keyword>
<dbReference type="GO" id="GO:0004674">
    <property type="term" value="F:protein serine/threonine kinase activity"/>
    <property type="evidence" value="ECO:0007669"/>
    <property type="project" value="TreeGrafter"/>
</dbReference>
<dbReference type="SUPFAM" id="SSF56112">
    <property type="entry name" value="Protein kinase-like (PK-like)"/>
    <property type="match status" value="1"/>
</dbReference>
<feature type="domain" description="Protein kinase" evidence="7">
    <location>
        <begin position="88"/>
        <end position="341"/>
    </location>
</feature>
<evidence type="ECO:0000313" key="9">
    <source>
        <dbReference type="EMBL" id="TYB49126.1"/>
    </source>
</evidence>
<feature type="compositionally biased region" description="Basic residues" evidence="5">
    <location>
        <begin position="15"/>
        <end position="33"/>
    </location>
</feature>
<dbReference type="SMART" id="SM00220">
    <property type="entry name" value="S_TKc"/>
    <property type="match status" value="1"/>
</dbReference>
<feature type="region of interest" description="Disordered" evidence="5">
    <location>
        <begin position="1"/>
        <end position="83"/>
    </location>
</feature>
<dbReference type="EMBL" id="VSFG01000001">
    <property type="protein sequence ID" value="TYB49126.1"/>
    <property type="molecule type" value="Genomic_DNA"/>
</dbReference>
<dbReference type="Pfam" id="PF00160">
    <property type="entry name" value="Pro_isomerase"/>
    <property type="match status" value="1"/>
</dbReference>
<evidence type="ECO:0000256" key="2">
    <source>
        <dbReference type="ARBA" id="ARBA00022741"/>
    </source>
</evidence>
<feature type="transmembrane region" description="Helical" evidence="6">
    <location>
        <begin position="401"/>
        <end position="425"/>
    </location>
</feature>
<comment type="caution">
    <text evidence="9">The sequence shown here is derived from an EMBL/GenBank/DDBJ whole genome shotgun (WGS) entry which is preliminary data.</text>
</comment>
<dbReference type="STRING" id="1220554.GCA_001552135_06700"/>
<dbReference type="SUPFAM" id="SSF50891">
    <property type="entry name" value="Cyclophilin-like"/>
    <property type="match status" value="1"/>
</dbReference>
<dbReference type="PANTHER" id="PTHR43289:SF34">
    <property type="entry name" value="SERINE_THREONINE-PROTEIN KINASE YBDM-RELATED"/>
    <property type="match status" value="1"/>
</dbReference>
<keyword evidence="6" id="KW-0812">Transmembrane</keyword>
<evidence type="ECO:0000256" key="1">
    <source>
        <dbReference type="ARBA" id="ARBA00022679"/>
    </source>
</evidence>
<protein>
    <submittedName>
        <fullName evidence="9">Protein kinase</fullName>
    </submittedName>
</protein>
<dbReference type="InterPro" id="IPR008271">
    <property type="entry name" value="Ser/Thr_kinase_AS"/>
</dbReference>
<dbReference type="PRINTS" id="PR00153">
    <property type="entry name" value="CSAPPISMRASE"/>
</dbReference>
<dbReference type="GO" id="GO:0003755">
    <property type="term" value="F:peptidyl-prolyl cis-trans isomerase activity"/>
    <property type="evidence" value="ECO:0007669"/>
    <property type="project" value="InterPro"/>
</dbReference>
<keyword evidence="6" id="KW-1133">Transmembrane helix</keyword>
<evidence type="ECO:0000256" key="4">
    <source>
        <dbReference type="ARBA" id="ARBA00022840"/>
    </source>
</evidence>
<feature type="compositionally biased region" description="Pro residues" evidence="5">
    <location>
        <begin position="58"/>
        <end position="67"/>
    </location>
</feature>
<dbReference type="Pfam" id="PF00069">
    <property type="entry name" value="Pkinase"/>
    <property type="match status" value="1"/>
</dbReference>
<dbReference type="CDD" id="cd14014">
    <property type="entry name" value="STKc_PknB_like"/>
    <property type="match status" value="1"/>
</dbReference>
<dbReference type="InterPro" id="IPR000719">
    <property type="entry name" value="Prot_kinase_dom"/>
</dbReference>
<keyword evidence="1" id="KW-0808">Transferase</keyword>
<evidence type="ECO:0000259" key="8">
    <source>
        <dbReference type="PROSITE" id="PS50072"/>
    </source>
</evidence>
<keyword evidence="3 9" id="KW-0418">Kinase</keyword>
<dbReference type="InterPro" id="IPR029000">
    <property type="entry name" value="Cyclophilin-like_dom_sf"/>
</dbReference>
<organism evidence="9 10">
    <name type="scientific">Actinomadura chibensis</name>
    <dbReference type="NCBI Taxonomy" id="392828"/>
    <lineage>
        <taxon>Bacteria</taxon>
        <taxon>Bacillati</taxon>
        <taxon>Actinomycetota</taxon>
        <taxon>Actinomycetes</taxon>
        <taxon>Streptosporangiales</taxon>
        <taxon>Thermomonosporaceae</taxon>
        <taxon>Actinomadura</taxon>
    </lineage>
</organism>
<evidence type="ECO:0000256" key="6">
    <source>
        <dbReference type="SAM" id="Phobius"/>
    </source>
</evidence>
<evidence type="ECO:0000259" key="7">
    <source>
        <dbReference type="PROSITE" id="PS50011"/>
    </source>
</evidence>
<feature type="compositionally biased region" description="Pro residues" evidence="5">
    <location>
        <begin position="365"/>
        <end position="379"/>
    </location>
</feature>
<dbReference type="PROSITE" id="PS50072">
    <property type="entry name" value="CSA_PPIASE_2"/>
    <property type="match status" value="1"/>
</dbReference>
<accession>A0A5D0NX51</accession>
<feature type="compositionally biased region" description="Basic and acidic residues" evidence="5">
    <location>
        <begin position="70"/>
        <end position="83"/>
    </location>
</feature>
<gene>
    <name evidence="9" type="ORF">FXF69_08335</name>
</gene>
<dbReference type="PROSITE" id="PS00108">
    <property type="entry name" value="PROTEIN_KINASE_ST"/>
    <property type="match status" value="1"/>
</dbReference>
<feature type="domain" description="PPIase cyclophilin-type" evidence="8">
    <location>
        <begin position="489"/>
        <end position="635"/>
    </location>
</feature>
<feature type="region of interest" description="Disordered" evidence="5">
    <location>
        <begin position="360"/>
        <end position="394"/>
    </location>
</feature>
<evidence type="ECO:0000313" key="10">
    <source>
        <dbReference type="Proteomes" id="UP000323380"/>
    </source>
</evidence>
<dbReference type="AlphaFoldDB" id="A0A5D0NX51"/>
<dbReference type="Proteomes" id="UP000323380">
    <property type="component" value="Unassembled WGS sequence"/>
</dbReference>
<dbReference type="GO" id="GO:0005524">
    <property type="term" value="F:ATP binding"/>
    <property type="evidence" value="ECO:0007669"/>
    <property type="project" value="UniProtKB-KW"/>
</dbReference>
<keyword evidence="10" id="KW-1185">Reference proteome</keyword>
<dbReference type="PANTHER" id="PTHR43289">
    <property type="entry name" value="MITOGEN-ACTIVATED PROTEIN KINASE KINASE KINASE 20-RELATED"/>
    <property type="match status" value="1"/>
</dbReference>
<dbReference type="Gene3D" id="2.40.100.10">
    <property type="entry name" value="Cyclophilin-like"/>
    <property type="match status" value="1"/>
</dbReference>
<keyword evidence="2" id="KW-0547">Nucleotide-binding</keyword>
<dbReference type="InterPro" id="IPR011009">
    <property type="entry name" value="Kinase-like_dom_sf"/>
</dbReference>
<dbReference type="InterPro" id="IPR002130">
    <property type="entry name" value="Cyclophilin-type_PPIase_dom"/>
</dbReference>
<dbReference type="PROSITE" id="PS50011">
    <property type="entry name" value="PROTEIN_KINASE_DOM"/>
    <property type="match status" value="1"/>
</dbReference>
<name>A0A5D0NX51_9ACTN</name>
<evidence type="ECO:0000256" key="3">
    <source>
        <dbReference type="ARBA" id="ARBA00022777"/>
    </source>
</evidence>
<keyword evidence="6" id="KW-0472">Membrane</keyword>
<feature type="region of interest" description="Disordered" evidence="5">
    <location>
        <begin position="611"/>
        <end position="636"/>
    </location>
</feature>
<dbReference type="Gene3D" id="1.10.510.10">
    <property type="entry name" value="Transferase(Phosphotransferase) domain 1"/>
    <property type="match status" value="1"/>
</dbReference>
<proteinExistence type="predicted"/>
<reference evidence="9 10" key="1">
    <citation type="submission" date="2019-08" db="EMBL/GenBank/DDBJ databases">
        <title>Actinomadura sp. nov. CYP1-5 isolated from mountain soil.</title>
        <authorList>
            <person name="Songsumanus A."/>
            <person name="Kuncharoen N."/>
            <person name="Kudo T."/>
            <person name="Yuki M."/>
            <person name="Igarashi Y."/>
            <person name="Tanasupawat S."/>
        </authorList>
    </citation>
    <scope>NUCLEOTIDE SEQUENCE [LARGE SCALE GENOMIC DNA]</scope>
    <source>
        <strain evidence="9 10">JCM 14158</strain>
    </source>
</reference>
<sequence>MPRRRPRDATDSCGHHPRRCVHRRRPDRRRPAANRRNGDRRNRPTTPRDPARIGCSPLPAPLSPPPWRSRMPEPRPLRPNDPRELGGFRLTARIGEGAQGTVFLGESADGQRVAAKLLHADVGRDERARTLFERELAAVRRVAPFCTARVLAAAADGDGGPYIVSEYIEGPSLRELVAERGVAAGEELVRLAIGTATALAAIHAAGVVHRDLKPANVLLGADGPRVIDFGIARPLDATSATMTGAVGTPAYMAPEQFAGSAGGAPLDMFAWGCTMAFAANGVPPFGADTVPAIMQRVLTGEPDLGALAGDLRGLVAACLAKDPASRPTAVQVLRGLLGDRLDAAAAGTERNLLVEGTSAAALQPSAPPPPPPPAFPINPAPVYQYPTNPAGPPKPGRGRRALLIAVGAWAGVLAVAGGIAGVALWKNREKPAITATQASPGTRTALAGQTGLNCVYTRESAGGVKDVGTPPSQVPATLPTRATLKTNRGTLRLRLDAAKAPCTVNSLAFLAGKKYYDNTPCHRLTTSASLKVLQCGDPSGRGSGGPGYKFANENTTGARYARGVVAMANAGPGTNGSQFFILYADATLPPDYTPFGEVTSGLAVVNGIAKAGAGDENGPGDGTPKRPVTITEFRTS</sequence>
<dbReference type="CDD" id="cd00317">
    <property type="entry name" value="cyclophilin"/>
    <property type="match status" value="1"/>
</dbReference>